<dbReference type="EMBL" id="QKOX01000020">
    <property type="protein sequence ID" value="RWT20692.1"/>
    <property type="molecule type" value="Genomic_DNA"/>
</dbReference>
<feature type="transmembrane region" description="Helical" evidence="1">
    <location>
        <begin position="171"/>
        <end position="190"/>
    </location>
</feature>
<evidence type="ECO:0000256" key="1">
    <source>
        <dbReference type="SAM" id="Phobius"/>
    </source>
</evidence>
<dbReference type="Proteomes" id="UP000288843">
    <property type="component" value="Unassembled WGS sequence"/>
</dbReference>
<dbReference type="Pfam" id="PF04403">
    <property type="entry name" value="PqiA"/>
    <property type="match status" value="1"/>
</dbReference>
<keyword evidence="1" id="KW-0812">Transmembrane</keyword>
<dbReference type="AlphaFoldDB" id="A0A443VJQ5"/>
<keyword evidence="1" id="KW-0472">Membrane</keyword>
<feature type="transmembrane region" description="Helical" evidence="1">
    <location>
        <begin position="145"/>
        <end position="165"/>
    </location>
</feature>
<protein>
    <submittedName>
        <fullName evidence="2">Paraquat-inducible protein A</fullName>
    </submittedName>
</protein>
<proteinExistence type="predicted"/>
<name>A0A443VJQ5_RAOPL</name>
<evidence type="ECO:0000313" key="3">
    <source>
        <dbReference type="Proteomes" id="UP000288843"/>
    </source>
</evidence>
<sequence>MHPMKIYPELIVCPQCNTLYRYHIDITGSTACCVRCHSVLWRNRSPDTAFMLPLTLSALITFSLACIYPVMVVNFNGISNDITLWQTAWALADDEIFPLMAMLTAFLLIVAPLIQIVLLLWILVFAHFKRRAPGFVIMMKTLSWLWPWGMAEVGVLGFLVAAIKLSTLLEVAPGTGGWALVASVALMIIVTSRDLQSLWIFCPFGLQAEGEHA</sequence>
<reference evidence="2 3" key="1">
    <citation type="submission" date="2018-06" db="EMBL/GenBank/DDBJ databases">
        <title>Carbapenemase-producing Enterobacteriaceae present in wastewater treatment plant effluent and nearby surface waters in the US.</title>
        <authorList>
            <person name="Mathys D.A."/>
            <person name="Mollenkopf D.F."/>
            <person name="Feicht S.M."/>
            <person name="Adams R.J."/>
            <person name="Albers A.L."/>
            <person name="Stuever D.M."/>
            <person name="Daniels J.B."/>
            <person name="Wittum T.E."/>
        </authorList>
    </citation>
    <scope>NUCLEOTIDE SEQUENCE [LARGE SCALE GENOMIC DNA]</scope>
    <source>
        <strain evidence="2 3">GEO_47_Down_B</strain>
    </source>
</reference>
<organism evidence="2 3">
    <name type="scientific">Raoultella planticola</name>
    <name type="common">Klebsiella planticola</name>
    <dbReference type="NCBI Taxonomy" id="575"/>
    <lineage>
        <taxon>Bacteria</taxon>
        <taxon>Pseudomonadati</taxon>
        <taxon>Pseudomonadota</taxon>
        <taxon>Gammaproteobacteria</taxon>
        <taxon>Enterobacterales</taxon>
        <taxon>Enterobacteriaceae</taxon>
        <taxon>Klebsiella/Raoultella group</taxon>
        <taxon>Raoultella</taxon>
    </lineage>
</organism>
<feature type="transmembrane region" description="Helical" evidence="1">
    <location>
        <begin position="50"/>
        <end position="76"/>
    </location>
</feature>
<gene>
    <name evidence="2" type="ORF">DN603_18420</name>
</gene>
<evidence type="ECO:0000313" key="2">
    <source>
        <dbReference type="EMBL" id="RWT20692.1"/>
    </source>
</evidence>
<accession>A0A443VJQ5</accession>
<comment type="caution">
    <text evidence="2">The sequence shown here is derived from an EMBL/GenBank/DDBJ whole genome shotgun (WGS) entry which is preliminary data.</text>
</comment>
<feature type="transmembrane region" description="Helical" evidence="1">
    <location>
        <begin position="96"/>
        <end position="124"/>
    </location>
</feature>
<keyword evidence="1" id="KW-1133">Transmembrane helix</keyword>
<dbReference type="InterPro" id="IPR007498">
    <property type="entry name" value="PqiA-like"/>
</dbReference>